<gene>
    <name evidence="1" type="ORF">RRG08_028664</name>
</gene>
<dbReference type="EMBL" id="JAWDGP010004210">
    <property type="protein sequence ID" value="KAK3766546.1"/>
    <property type="molecule type" value="Genomic_DNA"/>
</dbReference>
<sequence>MVCIARPNSIMRSVILIIQAGGNRLSQDMRQGVGLHLPVLYTGNQVDLESERTGRASVRVLGEACVSFRVKTTSEDDRGLTPHLPVMLSMFAELRVVNSRPGAVVWVPRHVSCCCHGSRFNVTQSR</sequence>
<keyword evidence="2" id="KW-1185">Reference proteome</keyword>
<dbReference type="Proteomes" id="UP001283361">
    <property type="component" value="Unassembled WGS sequence"/>
</dbReference>
<evidence type="ECO:0000313" key="1">
    <source>
        <dbReference type="EMBL" id="KAK3766546.1"/>
    </source>
</evidence>
<reference evidence="1" key="1">
    <citation type="journal article" date="2023" name="G3 (Bethesda)">
        <title>A reference genome for the long-term kleptoplast-retaining sea slug Elysia crispata morphotype clarki.</title>
        <authorList>
            <person name="Eastman K.E."/>
            <person name="Pendleton A.L."/>
            <person name="Shaikh M.A."/>
            <person name="Suttiyut T."/>
            <person name="Ogas R."/>
            <person name="Tomko P."/>
            <person name="Gavelis G."/>
            <person name="Widhalm J.R."/>
            <person name="Wisecaver J.H."/>
        </authorList>
    </citation>
    <scope>NUCLEOTIDE SEQUENCE</scope>
    <source>
        <strain evidence="1">ECLA1</strain>
    </source>
</reference>
<name>A0AAE1DDI1_9GAST</name>
<protein>
    <submittedName>
        <fullName evidence="1">Uncharacterized protein</fullName>
    </submittedName>
</protein>
<proteinExistence type="predicted"/>
<comment type="caution">
    <text evidence="1">The sequence shown here is derived from an EMBL/GenBank/DDBJ whole genome shotgun (WGS) entry which is preliminary data.</text>
</comment>
<accession>A0AAE1DDI1</accession>
<organism evidence="1 2">
    <name type="scientific">Elysia crispata</name>
    <name type="common">lettuce slug</name>
    <dbReference type="NCBI Taxonomy" id="231223"/>
    <lineage>
        <taxon>Eukaryota</taxon>
        <taxon>Metazoa</taxon>
        <taxon>Spiralia</taxon>
        <taxon>Lophotrochozoa</taxon>
        <taxon>Mollusca</taxon>
        <taxon>Gastropoda</taxon>
        <taxon>Heterobranchia</taxon>
        <taxon>Euthyneura</taxon>
        <taxon>Panpulmonata</taxon>
        <taxon>Sacoglossa</taxon>
        <taxon>Placobranchoidea</taxon>
        <taxon>Plakobranchidae</taxon>
        <taxon>Elysia</taxon>
    </lineage>
</organism>
<dbReference type="AlphaFoldDB" id="A0AAE1DDI1"/>
<evidence type="ECO:0000313" key="2">
    <source>
        <dbReference type="Proteomes" id="UP001283361"/>
    </source>
</evidence>